<reference evidence="1" key="1">
    <citation type="journal article" date="2021" name="New Phytol.">
        <title>Evolutionary innovations through gain and loss of genes in the ectomycorrhizal Boletales.</title>
        <authorList>
            <person name="Wu G."/>
            <person name="Miyauchi S."/>
            <person name="Morin E."/>
            <person name="Kuo A."/>
            <person name="Drula E."/>
            <person name="Varga T."/>
            <person name="Kohler A."/>
            <person name="Feng B."/>
            <person name="Cao Y."/>
            <person name="Lipzen A."/>
            <person name="Daum C."/>
            <person name="Hundley H."/>
            <person name="Pangilinan J."/>
            <person name="Johnson J."/>
            <person name="Barry K."/>
            <person name="LaButti K."/>
            <person name="Ng V."/>
            <person name="Ahrendt S."/>
            <person name="Min B."/>
            <person name="Choi I.G."/>
            <person name="Park H."/>
            <person name="Plett J.M."/>
            <person name="Magnuson J."/>
            <person name="Spatafora J.W."/>
            <person name="Nagy L.G."/>
            <person name="Henrissat B."/>
            <person name="Grigoriev I.V."/>
            <person name="Yang Z.L."/>
            <person name="Xu J."/>
            <person name="Martin F.M."/>
        </authorList>
    </citation>
    <scope>NUCLEOTIDE SEQUENCE</scope>
    <source>
        <strain evidence="1">KUC20120723A-06</strain>
    </source>
</reference>
<sequence length="310" mass="34767">MRDYPGSTLYTESELEALAKPELQASALQARAMELAAFIHWFIETEDIPPIAQRPGSDGLTGGLSLVGWSAGNLQTLTLLAHAAKVPEKTRTLLDSYFRSFFIYAANHTALGEPAFEGLYSPFRDPTLTSVDAIVDRFLTWISSYYPQEELAGEPSALGKKLIARASQELHVTNPSVDPRWTPTVSRMSSDELKSITDNDALLRSQILLEGIQPSVYKEIIHSGLLDCYLTDESGTEKMIWPQLKVKIIWCDMDVGDVLWAAYKLRGISEEFIKKHGKGRSLEVLNFEKTNHFAHWDEPQRFTEFIASVV</sequence>
<dbReference type="EMBL" id="MU266346">
    <property type="protein sequence ID" value="KAH7928984.1"/>
    <property type="molecule type" value="Genomic_DNA"/>
</dbReference>
<gene>
    <name evidence="1" type="ORF">BV22DRAFT_1030006</name>
</gene>
<name>A0ACB8BUA6_9AGAM</name>
<dbReference type="Proteomes" id="UP000790709">
    <property type="component" value="Unassembled WGS sequence"/>
</dbReference>
<evidence type="ECO:0000313" key="2">
    <source>
        <dbReference type="Proteomes" id="UP000790709"/>
    </source>
</evidence>
<evidence type="ECO:0000313" key="1">
    <source>
        <dbReference type="EMBL" id="KAH7928984.1"/>
    </source>
</evidence>
<organism evidence="1 2">
    <name type="scientific">Leucogyrophana mollusca</name>
    <dbReference type="NCBI Taxonomy" id="85980"/>
    <lineage>
        <taxon>Eukaryota</taxon>
        <taxon>Fungi</taxon>
        <taxon>Dikarya</taxon>
        <taxon>Basidiomycota</taxon>
        <taxon>Agaricomycotina</taxon>
        <taxon>Agaricomycetes</taxon>
        <taxon>Agaricomycetidae</taxon>
        <taxon>Boletales</taxon>
        <taxon>Boletales incertae sedis</taxon>
        <taxon>Leucogyrophana</taxon>
    </lineage>
</organism>
<keyword evidence="2" id="KW-1185">Reference proteome</keyword>
<proteinExistence type="predicted"/>
<comment type="caution">
    <text evidence="1">The sequence shown here is derived from an EMBL/GenBank/DDBJ whole genome shotgun (WGS) entry which is preliminary data.</text>
</comment>
<accession>A0ACB8BUA6</accession>
<protein>
    <submittedName>
        <fullName evidence="1">Uncharacterized protein</fullName>
    </submittedName>
</protein>